<dbReference type="STRING" id="91928.A0A0D2AXK1"/>
<dbReference type="Proteomes" id="UP000053328">
    <property type="component" value="Unassembled WGS sequence"/>
</dbReference>
<evidence type="ECO:0008006" key="12">
    <source>
        <dbReference type="Google" id="ProtNLM"/>
    </source>
</evidence>
<organism evidence="10 11">
    <name type="scientific">Exophiala spinifera</name>
    <dbReference type="NCBI Taxonomy" id="91928"/>
    <lineage>
        <taxon>Eukaryota</taxon>
        <taxon>Fungi</taxon>
        <taxon>Dikarya</taxon>
        <taxon>Ascomycota</taxon>
        <taxon>Pezizomycotina</taxon>
        <taxon>Eurotiomycetes</taxon>
        <taxon>Chaetothyriomycetidae</taxon>
        <taxon>Chaetothyriales</taxon>
        <taxon>Herpotrichiellaceae</taxon>
        <taxon>Exophiala</taxon>
    </lineage>
</organism>
<feature type="transmembrane region" description="Helical" evidence="9">
    <location>
        <begin position="97"/>
        <end position="118"/>
    </location>
</feature>
<dbReference type="GO" id="GO:0006895">
    <property type="term" value="P:Golgi to endosome transport"/>
    <property type="evidence" value="ECO:0007669"/>
    <property type="project" value="TreeGrafter"/>
</dbReference>
<comment type="subcellular location">
    <subcellularLocation>
        <location evidence="1">Golgi apparatus membrane</location>
        <topology evidence="1">Multi-pass membrane protein</topology>
    </subcellularLocation>
</comment>
<keyword evidence="5" id="KW-0653">Protein transport</keyword>
<feature type="transmembrane region" description="Helical" evidence="9">
    <location>
        <begin position="31"/>
        <end position="49"/>
    </location>
</feature>
<dbReference type="GO" id="GO:0000139">
    <property type="term" value="C:Golgi membrane"/>
    <property type="evidence" value="ECO:0007669"/>
    <property type="project" value="UniProtKB-SubCell"/>
</dbReference>
<evidence type="ECO:0000256" key="1">
    <source>
        <dbReference type="ARBA" id="ARBA00004653"/>
    </source>
</evidence>
<evidence type="ECO:0000256" key="5">
    <source>
        <dbReference type="ARBA" id="ARBA00022927"/>
    </source>
</evidence>
<keyword evidence="3" id="KW-0813">Transport</keyword>
<dbReference type="InterPro" id="IPR019185">
    <property type="entry name" value="Integral_membrane_SYS1-rel"/>
</dbReference>
<dbReference type="GO" id="GO:0034067">
    <property type="term" value="P:protein localization to Golgi apparatus"/>
    <property type="evidence" value="ECO:0007669"/>
    <property type="project" value="TreeGrafter"/>
</dbReference>
<evidence type="ECO:0000256" key="6">
    <source>
        <dbReference type="ARBA" id="ARBA00022989"/>
    </source>
</evidence>
<keyword evidence="4 9" id="KW-0812">Transmembrane</keyword>
<dbReference type="EMBL" id="KN847499">
    <property type="protein sequence ID" value="KIW11185.1"/>
    <property type="molecule type" value="Genomic_DNA"/>
</dbReference>
<evidence type="ECO:0000256" key="4">
    <source>
        <dbReference type="ARBA" id="ARBA00022692"/>
    </source>
</evidence>
<evidence type="ECO:0000313" key="11">
    <source>
        <dbReference type="Proteomes" id="UP000053328"/>
    </source>
</evidence>
<evidence type="ECO:0000256" key="2">
    <source>
        <dbReference type="ARBA" id="ARBA00008160"/>
    </source>
</evidence>
<gene>
    <name evidence="10" type="ORF">PV08_10485</name>
</gene>
<evidence type="ECO:0000256" key="9">
    <source>
        <dbReference type="SAM" id="Phobius"/>
    </source>
</evidence>
<dbReference type="PANTHER" id="PTHR12952:SF0">
    <property type="entry name" value="PROTEIN SYS1 HOMOLOG"/>
    <property type="match status" value="1"/>
</dbReference>
<feature type="transmembrane region" description="Helical" evidence="9">
    <location>
        <begin position="124"/>
        <end position="145"/>
    </location>
</feature>
<accession>A0A0D2AXK1</accession>
<keyword evidence="11" id="KW-1185">Reference proteome</keyword>
<dbReference type="Pfam" id="PF09801">
    <property type="entry name" value="SYS1"/>
    <property type="match status" value="1"/>
</dbReference>
<keyword evidence="7" id="KW-0333">Golgi apparatus</keyword>
<evidence type="ECO:0000256" key="7">
    <source>
        <dbReference type="ARBA" id="ARBA00023034"/>
    </source>
</evidence>
<evidence type="ECO:0000256" key="8">
    <source>
        <dbReference type="ARBA" id="ARBA00023136"/>
    </source>
</evidence>
<feature type="transmembrane region" description="Helical" evidence="9">
    <location>
        <begin position="69"/>
        <end position="90"/>
    </location>
</feature>
<keyword evidence="8 9" id="KW-0472">Membrane</keyword>
<evidence type="ECO:0000256" key="3">
    <source>
        <dbReference type="ARBA" id="ARBA00022448"/>
    </source>
</evidence>
<sequence length="199" mass="22135">MPPRRRKPPRAGALTELPPLKIIRSIILLQLSYYSAAFVLILFTTLVLGQGFSLGLLFDWQIVRGDNTVGWTVGFLWVVDGLIIVMPIMVMVARSKLVPDFALTIHFIHLLATSFYTRSLPTNLLWWGLEAASTAVTIILGMWACRYRELRPISFGTVPAKTSLDTPGDNVRGAYGRGRNVDSGPSYEMVNVIRGDENV</sequence>
<comment type="similarity">
    <text evidence="2">Belongs to the SYS1 family.</text>
</comment>
<evidence type="ECO:0000313" key="10">
    <source>
        <dbReference type="EMBL" id="KIW11185.1"/>
    </source>
</evidence>
<dbReference type="OrthoDB" id="542931at2759"/>
<name>A0A0D2AXK1_9EURO</name>
<dbReference type="GO" id="GO:0005829">
    <property type="term" value="C:cytosol"/>
    <property type="evidence" value="ECO:0007669"/>
    <property type="project" value="GOC"/>
</dbReference>
<dbReference type="PANTHER" id="PTHR12952">
    <property type="entry name" value="SYS1"/>
    <property type="match status" value="1"/>
</dbReference>
<reference evidence="10 11" key="1">
    <citation type="submission" date="2015-01" db="EMBL/GenBank/DDBJ databases">
        <title>The Genome Sequence of Exophiala spinifera CBS89968.</title>
        <authorList>
            <consortium name="The Broad Institute Genomics Platform"/>
            <person name="Cuomo C."/>
            <person name="de Hoog S."/>
            <person name="Gorbushina A."/>
            <person name="Stielow B."/>
            <person name="Teixiera M."/>
            <person name="Abouelleil A."/>
            <person name="Chapman S.B."/>
            <person name="Priest M."/>
            <person name="Young S.K."/>
            <person name="Wortman J."/>
            <person name="Nusbaum C."/>
            <person name="Birren B."/>
        </authorList>
    </citation>
    <scope>NUCLEOTIDE SEQUENCE [LARGE SCALE GENOMIC DNA]</scope>
    <source>
        <strain evidence="10 11">CBS 89968</strain>
    </source>
</reference>
<dbReference type="RefSeq" id="XP_016231401.1">
    <property type="nucleotide sequence ID" value="XM_016384799.1"/>
</dbReference>
<protein>
    <recommendedName>
        <fullName evidence="12">Protein SYS1</fullName>
    </recommendedName>
</protein>
<dbReference type="AlphaFoldDB" id="A0A0D2AXK1"/>
<proteinExistence type="inferred from homology"/>
<dbReference type="GO" id="GO:0043001">
    <property type="term" value="P:Golgi to plasma membrane protein transport"/>
    <property type="evidence" value="ECO:0007669"/>
    <property type="project" value="TreeGrafter"/>
</dbReference>
<keyword evidence="6 9" id="KW-1133">Transmembrane helix</keyword>
<dbReference type="VEuPathDB" id="FungiDB:PV08_10485"/>
<dbReference type="HOGENOM" id="CLU_081382_0_0_1"/>
<dbReference type="GO" id="GO:0005802">
    <property type="term" value="C:trans-Golgi network"/>
    <property type="evidence" value="ECO:0007669"/>
    <property type="project" value="TreeGrafter"/>
</dbReference>
<dbReference type="GeneID" id="27337568"/>